<comment type="caution">
    <text evidence="1">The sequence shown here is derived from an EMBL/GenBank/DDBJ whole genome shotgun (WGS) entry which is preliminary data.</text>
</comment>
<dbReference type="Proteomes" id="UP000555828">
    <property type="component" value="Unassembled WGS sequence"/>
</dbReference>
<proteinExistence type="predicted"/>
<dbReference type="AlphaFoldDB" id="A0A841GS36"/>
<organism evidence="1 2">
    <name type="scientific">Thermosipho japonicus</name>
    <dbReference type="NCBI Taxonomy" id="90323"/>
    <lineage>
        <taxon>Bacteria</taxon>
        <taxon>Thermotogati</taxon>
        <taxon>Thermotogota</taxon>
        <taxon>Thermotogae</taxon>
        <taxon>Thermotogales</taxon>
        <taxon>Fervidobacteriaceae</taxon>
        <taxon>Thermosipho</taxon>
    </lineage>
</organism>
<name>A0A841GS36_9BACT</name>
<protein>
    <submittedName>
        <fullName evidence="1">Uncharacterized protein</fullName>
    </submittedName>
</protein>
<keyword evidence="2" id="KW-1185">Reference proteome</keyword>
<evidence type="ECO:0000313" key="1">
    <source>
        <dbReference type="EMBL" id="MBB6061910.1"/>
    </source>
</evidence>
<gene>
    <name evidence="1" type="ORF">HNP65_000332</name>
</gene>
<dbReference type="RefSeq" id="WP_184618658.1">
    <property type="nucleotide sequence ID" value="NZ_JACHEX010000001.1"/>
</dbReference>
<evidence type="ECO:0000313" key="2">
    <source>
        <dbReference type="Proteomes" id="UP000555828"/>
    </source>
</evidence>
<accession>A0A841GS36</accession>
<dbReference type="EMBL" id="JACHEX010000001">
    <property type="protein sequence ID" value="MBB6061910.1"/>
    <property type="molecule type" value="Genomic_DNA"/>
</dbReference>
<sequence>MSKLYEDFLRTLDEEIEKSSPKHREQVKILFLKVWYNTFLKNSIAQFMENFKHIRYKFSREIRYEAALASGRALRKVSVEVRV</sequence>
<reference evidence="1 2" key="1">
    <citation type="submission" date="2020-08" db="EMBL/GenBank/DDBJ databases">
        <title>Genomic Encyclopedia of Type Strains, Phase IV (KMG-IV): sequencing the most valuable type-strain genomes for metagenomic binning, comparative biology and taxonomic classification.</title>
        <authorList>
            <person name="Goeker M."/>
        </authorList>
    </citation>
    <scope>NUCLEOTIDE SEQUENCE [LARGE SCALE GENOMIC DNA]</scope>
    <source>
        <strain evidence="1 2">DSM 13481</strain>
    </source>
</reference>